<protein>
    <submittedName>
        <fullName evidence="1">Uncharacterized protein LOC114348085</fullName>
    </submittedName>
</protein>
<accession>A0A6P7HFK0</accession>
<proteinExistence type="predicted"/>
<feature type="non-terminal residue" evidence="1">
    <location>
        <position position="1"/>
    </location>
</feature>
<evidence type="ECO:0000313" key="1">
    <source>
        <dbReference type="RefSeq" id="XP_028154515.1"/>
    </source>
</evidence>
<gene>
    <name evidence="1" type="primary">LOC114348085</name>
</gene>
<dbReference type="AlphaFoldDB" id="A0A6P7HFK0"/>
<feature type="non-terminal residue" evidence="1">
    <location>
        <position position="311"/>
    </location>
</feature>
<dbReference type="RefSeq" id="XP_028154515.1">
    <property type="nucleotide sequence ID" value="XM_028298714.1"/>
</dbReference>
<organism evidence="1">
    <name type="scientific">Diabrotica virgifera virgifera</name>
    <name type="common">western corn rootworm</name>
    <dbReference type="NCBI Taxonomy" id="50390"/>
    <lineage>
        <taxon>Eukaryota</taxon>
        <taxon>Metazoa</taxon>
        <taxon>Ecdysozoa</taxon>
        <taxon>Arthropoda</taxon>
        <taxon>Hexapoda</taxon>
        <taxon>Insecta</taxon>
        <taxon>Pterygota</taxon>
        <taxon>Neoptera</taxon>
        <taxon>Endopterygota</taxon>
        <taxon>Coleoptera</taxon>
        <taxon>Polyphaga</taxon>
        <taxon>Cucujiformia</taxon>
        <taxon>Chrysomeloidea</taxon>
        <taxon>Chrysomelidae</taxon>
        <taxon>Galerucinae</taxon>
        <taxon>Diabroticina</taxon>
        <taxon>Diabroticites</taxon>
        <taxon>Diabrotica</taxon>
    </lineage>
</organism>
<dbReference type="InParanoid" id="A0A6P7HFK0"/>
<reference evidence="1" key="1">
    <citation type="submission" date="2025-08" db="UniProtKB">
        <authorList>
            <consortium name="RefSeq"/>
        </authorList>
    </citation>
    <scope>IDENTIFICATION</scope>
    <source>
        <tissue evidence="1">Whole insect</tissue>
    </source>
</reference>
<name>A0A6P7HFK0_DIAVI</name>
<sequence>TFIIFIVPSYENLIHELSQYRSSFPDIIEPLLSNISEYLYGFKLYLSVLKMQDGKQKQSNAMVSTNDLISLVRFPSISQDSEHDLIKMNKSVKFFLEATEESHTQEQENFRLLKCSIVESVNTSISNSLSCEILRKHDFFQFSKLLDTFIGAYNKQQEQMEIKKQEEESLYKIKTNQNDKSEEEQIQEDLNTLFPNYHTIDFADFQKDANIDDTTLENKVEAKYEEVISYNDLKDITHLHVDLLTCMTKNEWLNPTKTKKLVPDYILPLLEKFKTFSKILEKVMDSVDYRMDEDLIASLNVLLAVKKRYGN</sequence>